<sequence length="125" mass="14432">MVSKSLATTILRSPRYTILSLTQHGHHHIKISKMHHTVTHSTWCLNHWPPPYYNLQDTPYCHSLHMVSKLMVDAPYCHSLNMVSKLQVDAPHCHSLNMVSKLLTITIFTISKMHHTVTHSTWCLN</sequence>
<comment type="caution">
    <text evidence="1">The sequence shown here is derived from an EMBL/GenBank/DDBJ whole genome shotgun (WGS) entry which is preliminary data.</text>
</comment>
<reference evidence="1" key="1">
    <citation type="journal article" date="2023" name="G3 (Bethesda)">
        <title>A reference genome for the long-term kleptoplast-retaining sea slug Elysia crispata morphotype clarki.</title>
        <authorList>
            <person name="Eastman K.E."/>
            <person name="Pendleton A.L."/>
            <person name="Shaikh M.A."/>
            <person name="Suttiyut T."/>
            <person name="Ogas R."/>
            <person name="Tomko P."/>
            <person name="Gavelis G."/>
            <person name="Widhalm J.R."/>
            <person name="Wisecaver J.H."/>
        </authorList>
    </citation>
    <scope>NUCLEOTIDE SEQUENCE</scope>
    <source>
        <strain evidence="1">ECLA1</strain>
    </source>
</reference>
<protein>
    <submittedName>
        <fullName evidence="1">Uncharacterized protein</fullName>
    </submittedName>
</protein>
<organism evidence="1 2">
    <name type="scientific">Elysia crispata</name>
    <name type="common">lettuce slug</name>
    <dbReference type="NCBI Taxonomy" id="231223"/>
    <lineage>
        <taxon>Eukaryota</taxon>
        <taxon>Metazoa</taxon>
        <taxon>Spiralia</taxon>
        <taxon>Lophotrochozoa</taxon>
        <taxon>Mollusca</taxon>
        <taxon>Gastropoda</taxon>
        <taxon>Heterobranchia</taxon>
        <taxon>Euthyneura</taxon>
        <taxon>Panpulmonata</taxon>
        <taxon>Sacoglossa</taxon>
        <taxon>Placobranchoidea</taxon>
        <taxon>Plakobranchidae</taxon>
        <taxon>Elysia</taxon>
    </lineage>
</organism>
<evidence type="ECO:0000313" key="1">
    <source>
        <dbReference type="EMBL" id="KAK3756826.1"/>
    </source>
</evidence>
<gene>
    <name evidence="1" type="ORF">RRG08_066498</name>
</gene>
<proteinExistence type="predicted"/>
<keyword evidence="2" id="KW-1185">Reference proteome</keyword>
<dbReference type="EMBL" id="JAWDGP010005463">
    <property type="protein sequence ID" value="KAK3756826.1"/>
    <property type="molecule type" value="Genomic_DNA"/>
</dbReference>
<dbReference type="Proteomes" id="UP001283361">
    <property type="component" value="Unassembled WGS sequence"/>
</dbReference>
<name>A0AAE1D492_9GAST</name>
<evidence type="ECO:0000313" key="2">
    <source>
        <dbReference type="Proteomes" id="UP001283361"/>
    </source>
</evidence>
<dbReference type="AlphaFoldDB" id="A0AAE1D492"/>
<accession>A0AAE1D492</accession>